<name>A0ABQ9DHN2_9PASS</name>
<gene>
    <name evidence="1" type="ORF">WISP_57511</name>
</gene>
<comment type="caution">
    <text evidence="1">The sequence shown here is derived from an EMBL/GenBank/DDBJ whole genome shotgun (WGS) entry which is preliminary data.</text>
</comment>
<protein>
    <submittedName>
        <fullName evidence="1">Uncharacterized protein</fullName>
    </submittedName>
</protein>
<proteinExistence type="predicted"/>
<dbReference type="Proteomes" id="UP001145742">
    <property type="component" value="Unassembled WGS sequence"/>
</dbReference>
<accession>A0ABQ9DHN2</accession>
<evidence type="ECO:0000313" key="2">
    <source>
        <dbReference type="Proteomes" id="UP001145742"/>
    </source>
</evidence>
<organism evidence="1 2">
    <name type="scientific">Willisornis vidua</name>
    <name type="common">Xingu scale-backed antbird</name>
    <dbReference type="NCBI Taxonomy" id="1566151"/>
    <lineage>
        <taxon>Eukaryota</taxon>
        <taxon>Metazoa</taxon>
        <taxon>Chordata</taxon>
        <taxon>Craniata</taxon>
        <taxon>Vertebrata</taxon>
        <taxon>Euteleostomi</taxon>
        <taxon>Archelosauria</taxon>
        <taxon>Archosauria</taxon>
        <taxon>Dinosauria</taxon>
        <taxon>Saurischia</taxon>
        <taxon>Theropoda</taxon>
        <taxon>Coelurosauria</taxon>
        <taxon>Aves</taxon>
        <taxon>Neognathae</taxon>
        <taxon>Neoaves</taxon>
        <taxon>Telluraves</taxon>
        <taxon>Australaves</taxon>
        <taxon>Passeriformes</taxon>
        <taxon>Thamnophilidae</taxon>
        <taxon>Willisornis</taxon>
    </lineage>
</organism>
<keyword evidence="2" id="KW-1185">Reference proteome</keyword>
<dbReference type="EMBL" id="WHWB01033575">
    <property type="protein sequence ID" value="KAJ7418832.1"/>
    <property type="molecule type" value="Genomic_DNA"/>
</dbReference>
<reference evidence="1" key="1">
    <citation type="submission" date="2019-10" db="EMBL/GenBank/DDBJ databases">
        <authorList>
            <person name="Soares A.E.R."/>
            <person name="Aleixo A."/>
            <person name="Schneider P."/>
            <person name="Miyaki C.Y."/>
            <person name="Schneider M.P."/>
            <person name="Mello C."/>
            <person name="Vasconcelos A.T.R."/>
        </authorList>
    </citation>
    <scope>NUCLEOTIDE SEQUENCE</scope>
    <source>
        <tissue evidence="1">Muscle</tissue>
    </source>
</reference>
<sequence>MLVERGKEHDIPHTLCQSPCKEIHLTQPAEGSGFSSKNIESHFTDINDKDNVFSLASTTRIPSDWKLVNIVLIFKCKKEDPRNYRVCCLGSLRTYQGSLRLHKVKEDRRDYSGGISRQTCSPDIKNGSEIECNSYEGFPGTNSLKDNALGLIQI</sequence>
<evidence type="ECO:0000313" key="1">
    <source>
        <dbReference type="EMBL" id="KAJ7418832.1"/>
    </source>
</evidence>